<dbReference type="GO" id="GO:0046983">
    <property type="term" value="F:protein dimerization activity"/>
    <property type="evidence" value="ECO:0007669"/>
    <property type="project" value="InterPro"/>
</dbReference>
<proteinExistence type="predicted"/>
<evidence type="ECO:0000313" key="3">
    <source>
        <dbReference type="EMBL" id="KAJ2897052.1"/>
    </source>
</evidence>
<gene>
    <name evidence="3" type="ORF">MKZ38_005002</name>
</gene>
<dbReference type="AlphaFoldDB" id="A0AAD5RKS2"/>
<feature type="region of interest" description="Disordered" evidence="1">
    <location>
        <begin position="342"/>
        <end position="361"/>
    </location>
</feature>
<dbReference type="PANTHER" id="PTHR47336:SF2">
    <property type="entry name" value="TRANSCRIPTION FACTOR HMS1-RELATED"/>
    <property type="match status" value="1"/>
</dbReference>
<feature type="compositionally biased region" description="Basic and acidic residues" evidence="1">
    <location>
        <begin position="244"/>
        <end position="254"/>
    </location>
</feature>
<feature type="compositionally biased region" description="Polar residues" evidence="1">
    <location>
        <begin position="183"/>
        <end position="192"/>
    </location>
</feature>
<dbReference type="InterPro" id="IPR011598">
    <property type="entry name" value="bHLH_dom"/>
</dbReference>
<evidence type="ECO:0000256" key="1">
    <source>
        <dbReference type="SAM" id="MobiDB-lite"/>
    </source>
</evidence>
<feature type="compositionally biased region" description="Low complexity" evidence="1">
    <location>
        <begin position="281"/>
        <end position="298"/>
    </location>
</feature>
<keyword evidence="4" id="KW-1185">Reference proteome</keyword>
<dbReference type="EMBL" id="JAKWBI020000297">
    <property type="protein sequence ID" value="KAJ2897052.1"/>
    <property type="molecule type" value="Genomic_DNA"/>
</dbReference>
<feature type="region of interest" description="Disordered" evidence="1">
    <location>
        <begin position="281"/>
        <end position="316"/>
    </location>
</feature>
<dbReference type="InterPro" id="IPR036638">
    <property type="entry name" value="HLH_DNA-bd_sf"/>
</dbReference>
<feature type="domain" description="BHLH" evidence="2">
    <location>
        <begin position="253"/>
        <end position="324"/>
    </location>
</feature>
<feature type="region of interest" description="Disordered" evidence="1">
    <location>
        <begin position="173"/>
        <end position="260"/>
    </location>
</feature>
<dbReference type="SUPFAM" id="SSF47459">
    <property type="entry name" value="HLH, helix-loop-helix DNA-binding domain"/>
    <property type="match status" value="1"/>
</dbReference>
<dbReference type="SMART" id="SM00353">
    <property type="entry name" value="HLH"/>
    <property type="match status" value="1"/>
</dbReference>
<protein>
    <recommendedName>
        <fullName evidence="2">BHLH domain-containing protein</fullName>
    </recommendedName>
</protein>
<reference evidence="3" key="1">
    <citation type="submission" date="2022-07" db="EMBL/GenBank/DDBJ databases">
        <title>Draft genome sequence of Zalerion maritima ATCC 34329, a (micro)plastics degrading marine fungus.</title>
        <authorList>
            <person name="Paco A."/>
            <person name="Goncalves M.F.M."/>
            <person name="Rocha-Santos T.A.P."/>
            <person name="Alves A."/>
        </authorList>
    </citation>
    <scope>NUCLEOTIDE SEQUENCE</scope>
    <source>
        <strain evidence="3">ATCC 34329</strain>
    </source>
</reference>
<dbReference type="Proteomes" id="UP001201980">
    <property type="component" value="Unassembled WGS sequence"/>
</dbReference>
<feature type="compositionally biased region" description="Basic residues" evidence="1">
    <location>
        <begin position="194"/>
        <end position="203"/>
    </location>
</feature>
<organism evidence="3 4">
    <name type="scientific">Zalerion maritima</name>
    <dbReference type="NCBI Taxonomy" id="339359"/>
    <lineage>
        <taxon>Eukaryota</taxon>
        <taxon>Fungi</taxon>
        <taxon>Dikarya</taxon>
        <taxon>Ascomycota</taxon>
        <taxon>Pezizomycotina</taxon>
        <taxon>Sordariomycetes</taxon>
        <taxon>Lulworthiomycetidae</taxon>
        <taxon>Lulworthiales</taxon>
        <taxon>Lulworthiaceae</taxon>
        <taxon>Zalerion</taxon>
    </lineage>
</organism>
<evidence type="ECO:0000259" key="2">
    <source>
        <dbReference type="PROSITE" id="PS50888"/>
    </source>
</evidence>
<feature type="compositionally biased region" description="Basic and acidic residues" evidence="1">
    <location>
        <begin position="342"/>
        <end position="351"/>
    </location>
</feature>
<feature type="compositionally biased region" description="Basic and acidic residues" evidence="1">
    <location>
        <begin position="301"/>
        <end position="316"/>
    </location>
</feature>
<evidence type="ECO:0000313" key="4">
    <source>
        <dbReference type="Proteomes" id="UP001201980"/>
    </source>
</evidence>
<accession>A0AAD5RKS2</accession>
<dbReference type="InterPro" id="IPR052099">
    <property type="entry name" value="Regulatory_TF_Diverse"/>
</dbReference>
<dbReference type="Pfam" id="PF00010">
    <property type="entry name" value="HLH"/>
    <property type="match status" value="1"/>
</dbReference>
<dbReference type="PROSITE" id="PS50888">
    <property type="entry name" value="BHLH"/>
    <property type="match status" value="1"/>
</dbReference>
<sequence>MGPRDNATNPYDAPAPAPVGRTDSSYYRDGGRLGSACFSPFLLQQNSPTTPFYNTQAARCAEDQNSESNSNYNNETANADNMDASGYVGYVTNPTAVSAQMYGAATAAAATPSSQADSISWLPVATASTATTTQPFMSPQPNPYAVNGVGTETVFYEVDPQYDASVVSVGAISPGDHYPDPMSPSTAGMSAQSTRRKKSRSHRQSSGSANSRPVLTIDGLPHQPRTTQLRTAQRSSKYSNSSHKPAETAEERKARAMHNQVEQQYRKRLNAQFERLLAALPPEDSSSSDNSGASAPGGHIVDSENRRVSKAEVLDRASQRIKTLEKERRSLERQKRELVGSVGRLRDEWSRRMGGSRLDGN</sequence>
<feature type="compositionally biased region" description="Polar residues" evidence="1">
    <location>
        <begin position="224"/>
        <end position="243"/>
    </location>
</feature>
<dbReference type="Gene3D" id="4.10.280.10">
    <property type="entry name" value="Helix-loop-helix DNA-binding domain"/>
    <property type="match status" value="1"/>
</dbReference>
<feature type="region of interest" description="Disordered" evidence="1">
    <location>
        <begin position="1"/>
        <end position="27"/>
    </location>
</feature>
<comment type="caution">
    <text evidence="3">The sequence shown here is derived from an EMBL/GenBank/DDBJ whole genome shotgun (WGS) entry which is preliminary data.</text>
</comment>
<dbReference type="PANTHER" id="PTHR47336">
    <property type="entry name" value="TRANSCRIPTION FACTOR HMS1-RELATED"/>
    <property type="match status" value="1"/>
</dbReference>
<name>A0AAD5RKS2_9PEZI</name>